<dbReference type="Proteomes" id="UP000198211">
    <property type="component" value="Unassembled WGS sequence"/>
</dbReference>
<dbReference type="AlphaFoldDB" id="A0A225WLV8"/>
<dbReference type="SUPFAM" id="SSF51735">
    <property type="entry name" value="NAD(P)-binding Rossmann-fold domains"/>
    <property type="match status" value="1"/>
</dbReference>
<comment type="caution">
    <text evidence="1">The sequence shown here is derived from an EMBL/GenBank/DDBJ whole genome shotgun (WGS) entry which is preliminary data.</text>
</comment>
<dbReference type="OrthoDB" id="1879366at2759"/>
<reference evidence="2" key="1">
    <citation type="submission" date="2017-03" db="EMBL/GenBank/DDBJ databases">
        <title>Phytopthora megakarya and P. palmivora, two closely related causual agents of cacao black pod achieved similar genome size and gene model numbers by different mechanisms.</title>
        <authorList>
            <person name="Ali S."/>
            <person name="Shao J."/>
            <person name="Larry D.J."/>
            <person name="Kronmiller B."/>
            <person name="Shen D."/>
            <person name="Strem M.D."/>
            <person name="Melnick R.L."/>
            <person name="Guiltinan M.J."/>
            <person name="Tyler B.M."/>
            <person name="Meinhardt L.W."/>
            <person name="Bailey B.A."/>
        </authorList>
    </citation>
    <scope>NUCLEOTIDE SEQUENCE [LARGE SCALE GENOMIC DNA]</scope>
    <source>
        <strain evidence="2">zdho120</strain>
    </source>
</reference>
<dbReference type="STRING" id="4795.A0A225WLV8"/>
<sequence>MPYTCLTLVKKRDTFIMVGVPNDELKFKLMFVIAKKIKWIGSLIGSIQDIKDMLKFASEKNVRAIVQ</sequence>
<dbReference type="EMBL" id="NBNE01000656">
    <property type="protein sequence ID" value="OWZ18007.1"/>
    <property type="molecule type" value="Genomic_DNA"/>
</dbReference>
<accession>A0A225WLV8</accession>
<evidence type="ECO:0000313" key="1">
    <source>
        <dbReference type="EMBL" id="OWZ18007.1"/>
    </source>
</evidence>
<organism evidence="1 2">
    <name type="scientific">Phytophthora megakarya</name>
    <dbReference type="NCBI Taxonomy" id="4795"/>
    <lineage>
        <taxon>Eukaryota</taxon>
        <taxon>Sar</taxon>
        <taxon>Stramenopiles</taxon>
        <taxon>Oomycota</taxon>
        <taxon>Peronosporomycetes</taxon>
        <taxon>Peronosporales</taxon>
        <taxon>Peronosporaceae</taxon>
        <taxon>Phytophthora</taxon>
    </lineage>
</organism>
<proteinExistence type="predicted"/>
<dbReference type="Gene3D" id="3.40.50.720">
    <property type="entry name" value="NAD(P)-binding Rossmann-like Domain"/>
    <property type="match status" value="1"/>
</dbReference>
<gene>
    <name evidence="1" type="ORF">PHMEG_0007966</name>
</gene>
<dbReference type="InterPro" id="IPR036291">
    <property type="entry name" value="NAD(P)-bd_dom_sf"/>
</dbReference>
<protein>
    <submittedName>
        <fullName evidence="1">Mannitol dehydrogenase</fullName>
    </submittedName>
</protein>
<name>A0A225WLV8_9STRA</name>
<evidence type="ECO:0000313" key="2">
    <source>
        <dbReference type="Proteomes" id="UP000198211"/>
    </source>
</evidence>
<keyword evidence="2" id="KW-1185">Reference proteome</keyword>